<keyword evidence="3" id="KW-1185">Reference proteome</keyword>
<dbReference type="SUPFAM" id="SSF56529">
    <property type="entry name" value="FAH"/>
    <property type="match status" value="1"/>
</dbReference>
<dbReference type="Gene3D" id="3.90.850.10">
    <property type="entry name" value="Fumarylacetoacetase-like, C-terminal domain"/>
    <property type="match status" value="1"/>
</dbReference>
<reference evidence="2 3" key="1">
    <citation type="submission" date="2016-10" db="EMBL/GenBank/DDBJ databases">
        <authorList>
            <person name="de Groot N.N."/>
        </authorList>
    </citation>
    <scope>NUCLEOTIDE SEQUENCE [LARGE SCALE GENOMIC DNA]</scope>
    <source>
        <strain evidence="2 3">DSM 27842</strain>
    </source>
</reference>
<gene>
    <name evidence="2" type="ORF">SAMN04490248_1567</name>
</gene>
<name>A0A1H8WD86_9RHOB</name>
<evidence type="ECO:0000259" key="1">
    <source>
        <dbReference type="Pfam" id="PF01557"/>
    </source>
</evidence>
<dbReference type="STRING" id="569882.SAMN04490248_1567"/>
<dbReference type="Proteomes" id="UP000198893">
    <property type="component" value="Unassembled WGS sequence"/>
</dbReference>
<feature type="domain" description="Fumarylacetoacetase-like C-terminal" evidence="1">
    <location>
        <begin position="115"/>
        <end position="307"/>
    </location>
</feature>
<protein>
    <submittedName>
        <fullName evidence="2">2-keto-4-pentenoate hydratase/2-oxohepta-3-ene-1,7-dioic acid hydratase (Catechol pathway)</fullName>
    </submittedName>
</protein>
<sequence>MKLATFDSGAGPRLGAATDTGMVNLTATGRPELSSMLALIEAGQDGLSAAREAAGSGEALPLEGLRFLAPIPVPPQIRDASTFPRHIVQAPVGMQKLAADMQGQPEPDVQPGEIPVVYRKQPIFYITNRFSVQGHDEDVLWPRYSQVMDFELEVACVIGRGGKNIARERALDHVFGYTIFNDFSARDTQLIEMGGMLGPAKGKSFDGGNVLGPVIVTADEVPDPRKLKTRARINGETYVDTDMSAMLHGFDDMIAFISRDEALHPGEVIGSGTVNDGCGLEHSVFLNDGDVVELEVDGIGILRNRVRRQS</sequence>
<dbReference type="EMBL" id="FODS01000056">
    <property type="protein sequence ID" value="SEP25610.1"/>
    <property type="molecule type" value="Genomic_DNA"/>
</dbReference>
<organism evidence="2 3">
    <name type="scientific">Salinihabitans flavidus</name>
    <dbReference type="NCBI Taxonomy" id="569882"/>
    <lineage>
        <taxon>Bacteria</taxon>
        <taxon>Pseudomonadati</taxon>
        <taxon>Pseudomonadota</taxon>
        <taxon>Alphaproteobacteria</taxon>
        <taxon>Rhodobacterales</taxon>
        <taxon>Roseobacteraceae</taxon>
        <taxon>Salinihabitans</taxon>
    </lineage>
</organism>
<dbReference type="RefSeq" id="WP_093120808.1">
    <property type="nucleotide sequence ID" value="NZ_FODS01000056.1"/>
</dbReference>
<dbReference type="InterPro" id="IPR011234">
    <property type="entry name" value="Fumarylacetoacetase-like_C"/>
</dbReference>
<dbReference type="PANTHER" id="PTHR43211:SF1">
    <property type="entry name" value="BLL6422 PROTEIN"/>
    <property type="match status" value="1"/>
</dbReference>
<accession>A0A1H8WD86</accession>
<dbReference type="AlphaFoldDB" id="A0A1H8WD86"/>
<proteinExistence type="predicted"/>
<dbReference type="GO" id="GO:0003824">
    <property type="term" value="F:catalytic activity"/>
    <property type="evidence" value="ECO:0007669"/>
    <property type="project" value="InterPro"/>
</dbReference>
<evidence type="ECO:0000313" key="2">
    <source>
        <dbReference type="EMBL" id="SEP25610.1"/>
    </source>
</evidence>
<dbReference type="Pfam" id="PF01557">
    <property type="entry name" value="FAA_hydrolase"/>
    <property type="match status" value="1"/>
</dbReference>
<dbReference type="InterPro" id="IPR036663">
    <property type="entry name" value="Fumarylacetoacetase_C_sf"/>
</dbReference>
<dbReference type="PANTHER" id="PTHR43211">
    <property type="entry name" value="FUMARYLACETOACETATE HYDROLASE"/>
    <property type="match status" value="1"/>
</dbReference>
<dbReference type="OrthoDB" id="5197601at2"/>
<evidence type="ECO:0000313" key="3">
    <source>
        <dbReference type="Proteomes" id="UP000198893"/>
    </source>
</evidence>